<evidence type="ECO:0000256" key="3">
    <source>
        <dbReference type="ARBA" id="ARBA00023002"/>
    </source>
</evidence>
<evidence type="ECO:0000313" key="7">
    <source>
        <dbReference type="EMBL" id="PEQ25854.1"/>
    </source>
</evidence>
<dbReference type="InterPro" id="IPR013149">
    <property type="entry name" value="ADH-like_C"/>
</dbReference>
<dbReference type="AlphaFoldDB" id="A7VWR8"/>
<dbReference type="SUPFAM" id="SSF50129">
    <property type="entry name" value="GroES-like"/>
    <property type="match status" value="1"/>
</dbReference>
<dbReference type="SMART" id="SM00829">
    <property type="entry name" value="PKS_ER"/>
    <property type="match status" value="1"/>
</dbReference>
<dbReference type="Gene3D" id="3.90.180.10">
    <property type="entry name" value="Medium-chain alcohol dehydrogenases, catalytic domain"/>
    <property type="match status" value="1"/>
</dbReference>
<evidence type="ECO:0000259" key="5">
    <source>
        <dbReference type="SMART" id="SM00829"/>
    </source>
</evidence>
<reference evidence="7 9" key="3">
    <citation type="submission" date="2017-07" db="EMBL/GenBank/DDBJ databases">
        <title>Prevalence of linear plasmids in Cutibacterium (Propionibacterium) acnes isolates obtained from prostatic tissue.</title>
        <authorList>
            <person name="Davidsson S."/>
            <person name="Carlsson J."/>
            <person name="Molling P."/>
            <person name="Andren O."/>
            <person name="Andersson S.-O."/>
            <person name="Brzuszkiewicz E."/>
            <person name="Poehlein A."/>
            <person name="Al-Zeer M."/>
            <person name="Brinkmann V."/>
            <person name="Scavenius C."/>
            <person name="Nazipi S."/>
            <person name="Soderquist B."/>
            <person name="Bruggemann H."/>
        </authorList>
    </citation>
    <scope>NUCLEOTIDE SEQUENCE [LARGE SCALE GENOMIC DNA]</scope>
    <source>
        <strain evidence="7 9">DSM 753</strain>
    </source>
</reference>
<dbReference type="Proteomes" id="UP000220611">
    <property type="component" value="Unassembled WGS sequence"/>
</dbReference>
<evidence type="ECO:0000313" key="9">
    <source>
        <dbReference type="Proteomes" id="UP000220611"/>
    </source>
</evidence>
<keyword evidence="1 4" id="KW-0479">Metal-binding</keyword>
<proteinExistence type="inferred from homology"/>
<feature type="domain" description="Enoyl reductase (ER)" evidence="5">
    <location>
        <begin position="8"/>
        <end position="340"/>
    </location>
</feature>
<comment type="caution">
    <text evidence="6">The sequence shown here is derived from an EMBL/GenBank/DDBJ whole genome shotgun (WGS) entry which is preliminary data.</text>
</comment>
<dbReference type="InterPro" id="IPR050129">
    <property type="entry name" value="Zn_alcohol_dh"/>
</dbReference>
<evidence type="ECO:0000256" key="1">
    <source>
        <dbReference type="ARBA" id="ARBA00022723"/>
    </source>
</evidence>
<dbReference type="EMBL" id="ABCB02000020">
    <property type="protein sequence ID" value="EDO60215.1"/>
    <property type="molecule type" value="Genomic_DNA"/>
</dbReference>
<dbReference type="Gene3D" id="3.40.50.720">
    <property type="entry name" value="NAD(P)-binding Rossmann-like Domain"/>
    <property type="match status" value="1"/>
</dbReference>
<dbReference type="PROSITE" id="PS00059">
    <property type="entry name" value="ADH_ZINC"/>
    <property type="match status" value="1"/>
</dbReference>
<accession>A7VWR8</accession>
<evidence type="ECO:0000313" key="8">
    <source>
        <dbReference type="Proteomes" id="UP000003490"/>
    </source>
</evidence>
<name>A7VWR8_9FIRM</name>
<keyword evidence="2 4" id="KW-0862">Zinc</keyword>
<protein>
    <submittedName>
        <fullName evidence="6">GroES-like protein</fullName>
    </submittedName>
</protein>
<dbReference type="PANTHER" id="PTHR43401:SF2">
    <property type="entry name" value="L-THREONINE 3-DEHYDROGENASE"/>
    <property type="match status" value="1"/>
</dbReference>
<dbReference type="InterPro" id="IPR020843">
    <property type="entry name" value="ER"/>
</dbReference>
<dbReference type="InterPro" id="IPR011032">
    <property type="entry name" value="GroES-like_sf"/>
</dbReference>
<dbReference type="EMBL" id="NOXF01000001">
    <property type="protein sequence ID" value="PEQ25854.1"/>
    <property type="molecule type" value="Genomic_DNA"/>
</dbReference>
<comment type="similarity">
    <text evidence="4">Belongs to the zinc-containing alcohol dehydrogenase family.</text>
</comment>
<dbReference type="InterPro" id="IPR002328">
    <property type="entry name" value="ADH_Zn_CS"/>
</dbReference>
<dbReference type="SUPFAM" id="SSF51735">
    <property type="entry name" value="NAD(P)-binding Rossmann-fold domains"/>
    <property type="match status" value="1"/>
</dbReference>
<organism evidence="6 8">
    <name type="scientific">[Clostridium] leptum DSM 753</name>
    <dbReference type="NCBI Taxonomy" id="428125"/>
    <lineage>
        <taxon>Bacteria</taxon>
        <taxon>Bacillati</taxon>
        <taxon>Bacillota</taxon>
        <taxon>Clostridia</taxon>
        <taxon>Eubacteriales</taxon>
        <taxon>Oscillospiraceae</taxon>
        <taxon>Oscillospiraceae incertae sedis</taxon>
    </lineage>
</organism>
<gene>
    <name evidence="7" type="ORF">CH238_02355</name>
    <name evidence="6" type="ORF">CLOLEP_03038</name>
</gene>
<reference evidence="6 8" key="2">
    <citation type="submission" date="2007-08" db="EMBL/GenBank/DDBJ databases">
        <authorList>
            <person name="Fulton L."/>
            <person name="Clifton S."/>
            <person name="Fulton B."/>
            <person name="Xu J."/>
            <person name="Minx P."/>
            <person name="Pepin K.H."/>
            <person name="Johnson M."/>
            <person name="Thiruvilangam P."/>
            <person name="Bhonagiri V."/>
            <person name="Nash W.E."/>
            <person name="Wang C."/>
            <person name="Mardis E.R."/>
            <person name="Wilson R.K."/>
        </authorList>
    </citation>
    <scope>NUCLEOTIDE SEQUENCE [LARGE SCALE GENOMIC DNA]</scope>
    <source>
        <strain evidence="6 8">DSM 753</strain>
    </source>
</reference>
<dbReference type="Pfam" id="PF08240">
    <property type="entry name" value="ADH_N"/>
    <property type="match status" value="1"/>
</dbReference>
<dbReference type="GO" id="GO:0016491">
    <property type="term" value="F:oxidoreductase activity"/>
    <property type="evidence" value="ECO:0007669"/>
    <property type="project" value="UniProtKB-KW"/>
</dbReference>
<reference evidence="6 8" key="1">
    <citation type="submission" date="2007-08" db="EMBL/GenBank/DDBJ databases">
        <title>Draft genome sequence of Clostridium leptum (DSM 753).</title>
        <authorList>
            <person name="Sudarsanam P."/>
            <person name="Ley R."/>
            <person name="Guruge J."/>
            <person name="Turnbaugh P.J."/>
            <person name="Mahowald M."/>
            <person name="Liep D."/>
            <person name="Gordon J."/>
        </authorList>
    </citation>
    <scope>NUCLEOTIDE SEQUENCE [LARGE SCALE GENOMIC DNA]</scope>
    <source>
        <strain evidence="6 8">DSM 753</strain>
    </source>
</reference>
<dbReference type="HOGENOM" id="CLU_026673_11_0_9"/>
<dbReference type="InterPro" id="IPR013154">
    <property type="entry name" value="ADH-like_N"/>
</dbReference>
<dbReference type="eggNOG" id="COG1063">
    <property type="taxonomic scope" value="Bacteria"/>
</dbReference>
<dbReference type="Pfam" id="PF00107">
    <property type="entry name" value="ADH_zinc_N"/>
    <property type="match status" value="1"/>
</dbReference>
<dbReference type="OrthoDB" id="9769198at2"/>
<sequence length="344" mass="38046">MRQIQYKLPNVILTEIPERQLRKDTDVKVRIAYAAVCGSDIHDVSGDFDNTFMREKFLAGHNIGHEASGYVVELGKNATSKGLKVGDKVALYYNCYCGKCHFCNIGKQHLCENIDVTLGFMSDYVVVDEQQIYKLPEDMDMKKAALTEPVSICLHGVDMCRIKPGDTVAVSGGGGIGNLTMQLARLSGGTRVTLFEPIAWKREAALKAGADYVLDPLAPDFHEKAMKITDGYGFDVIFECSGAKSTIASCYDLMSRGGVLELMALFKPEITLEAIGQFSAMQKEATIIAGVFQSPYTMQRAVSLLDRLETESLTSFVFEPDDYQKAFQAQKEGRSLKSMFHFSD</sequence>
<keyword evidence="3" id="KW-0560">Oxidoreductase</keyword>
<dbReference type="GO" id="GO:0008270">
    <property type="term" value="F:zinc ion binding"/>
    <property type="evidence" value="ECO:0007669"/>
    <property type="project" value="InterPro"/>
</dbReference>
<dbReference type="InterPro" id="IPR036291">
    <property type="entry name" value="NAD(P)-bd_dom_sf"/>
</dbReference>
<dbReference type="PANTHER" id="PTHR43401">
    <property type="entry name" value="L-THREONINE 3-DEHYDROGENASE"/>
    <property type="match status" value="1"/>
</dbReference>
<comment type="cofactor">
    <cofactor evidence="4">
        <name>Zn(2+)</name>
        <dbReference type="ChEBI" id="CHEBI:29105"/>
    </cofactor>
</comment>
<evidence type="ECO:0000256" key="2">
    <source>
        <dbReference type="ARBA" id="ARBA00022833"/>
    </source>
</evidence>
<dbReference type="Proteomes" id="UP000003490">
    <property type="component" value="Unassembled WGS sequence"/>
</dbReference>
<evidence type="ECO:0000256" key="4">
    <source>
        <dbReference type="RuleBase" id="RU361277"/>
    </source>
</evidence>
<keyword evidence="9" id="KW-1185">Reference proteome</keyword>
<evidence type="ECO:0000313" key="6">
    <source>
        <dbReference type="EMBL" id="EDO60215.1"/>
    </source>
</evidence>